<sequence>MVSLRRPLKSFPEVSEPILIFSEKNIELAWESFEIPYLLTTV</sequence>
<protein>
    <submittedName>
        <fullName evidence="1">Uncharacterized protein</fullName>
    </submittedName>
</protein>
<evidence type="ECO:0000313" key="1">
    <source>
        <dbReference type="EMBL" id="OMP06561.1"/>
    </source>
</evidence>
<gene>
    <name evidence="1" type="ORF">COLO4_08063</name>
</gene>
<proteinExistence type="predicted"/>
<dbReference type="AlphaFoldDB" id="A0A1R3KHJ7"/>
<reference evidence="2" key="1">
    <citation type="submission" date="2013-09" db="EMBL/GenBank/DDBJ databases">
        <title>Corchorus olitorius genome sequencing.</title>
        <authorList>
            <person name="Alam M."/>
            <person name="Haque M.S."/>
            <person name="Islam M.S."/>
            <person name="Emdad E.M."/>
            <person name="Islam M.M."/>
            <person name="Ahmed B."/>
            <person name="Halim A."/>
            <person name="Hossen Q.M.M."/>
            <person name="Hossain M.Z."/>
            <person name="Ahmed R."/>
            <person name="Khan M.M."/>
            <person name="Islam R."/>
            <person name="Rashid M.M."/>
            <person name="Khan S.A."/>
            <person name="Rahman M.S."/>
            <person name="Alam M."/>
            <person name="Yahiya A.S."/>
            <person name="Khan M.S."/>
            <person name="Azam M.S."/>
            <person name="Haque T."/>
            <person name="Lashkar M.Z.H."/>
            <person name="Akhand A.I."/>
            <person name="Morshed G."/>
            <person name="Roy S."/>
            <person name="Uddin K.S."/>
            <person name="Rabeya T."/>
            <person name="Hossain A.S."/>
            <person name="Chowdhury A."/>
            <person name="Snigdha A.R."/>
            <person name="Mortoza M.S."/>
            <person name="Matin S.A."/>
            <person name="Hoque S.M.E."/>
            <person name="Islam M.K."/>
            <person name="Roy D.K."/>
            <person name="Haider R."/>
            <person name="Moosa M.M."/>
            <person name="Elias S.M."/>
            <person name="Hasan A.M."/>
            <person name="Jahan S."/>
            <person name="Shafiuddin M."/>
            <person name="Mahmood N."/>
            <person name="Shommy N.S."/>
        </authorList>
    </citation>
    <scope>NUCLEOTIDE SEQUENCE [LARGE SCALE GENOMIC DNA]</scope>
    <source>
        <strain evidence="2">cv. O-4</strain>
    </source>
</reference>
<evidence type="ECO:0000313" key="2">
    <source>
        <dbReference type="Proteomes" id="UP000187203"/>
    </source>
</evidence>
<organism evidence="1 2">
    <name type="scientific">Corchorus olitorius</name>
    <dbReference type="NCBI Taxonomy" id="93759"/>
    <lineage>
        <taxon>Eukaryota</taxon>
        <taxon>Viridiplantae</taxon>
        <taxon>Streptophyta</taxon>
        <taxon>Embryophyta</taxon>
        <taxon>Tracheophyta</taxon>
        <taxon>Spermatophyta</taxon>
        <taxon>Magnoliopsida</taxon>
        <taxon>eudicotyledons</taxon>
        <taxon>Gunneridae</taxon>
        <taxon>Pentapetalae</taxon>
        <taxon>rosids</taxon>
        <taxon>malvids</taxon>
        <taxon>Malvales</taxon>
        <taxon>Malvaceae</taxon>
        <taxon>Grewioideae</taxon>
        <taxon>Apeibeae</taxon>
        <taxon>Corchorus</taxon>
    </lineage>
</organism>
<dbReference type="Proteomes" id="UP000187203">
    <property type="component" value="Unassembled WGS sequence"/>
</dbReference>
<accession>A0A1R3KHJ7</accession>
<comment type="caution">
    <text evidence="1">The sequence shown here is derived from an EMBL/GenBank/DDBJ whole genome shotgun (WGS) entry which is preliminary data.</text>
</comment>
<name>A0A1R3KHJ7_9ROSI</name>
<keyword evidence="2" id="KW-1185">Reference proteome</keyword>
<dbReference type="EMBL" id="AWUE01013568">
    <property type="protein sequence ID" value="OMP06561.1"/>
    <property type="molecule type" value="Genomic_DNA"/>
</dbReference>